<dbReference type="Gene3D" id="1.20.120.910">
    <property type="entry name" value="DksA, coiled-coil domain"/>
    <property type="match status" value="1"/>
</dbReference>
<evidence type="ECO:0000256" key="5">
    <source>
        <dbReference type="HAMAP-Rule" id="MF_00926"/>
    </source>
</evidence>
<dbReference type="GO" id="GO:0005737">
    <property type="term" value="C:cytoplasm"/>
    <property type="evidence" value="ECO:0007669"/>
    <property type="project" value="UniProtKB-SubCell"/>
</dbReference>
<dbReference type="Proteomes" id="UP000009286">
    <property type="component" value="Chromosome"/>
</dbReference>
<evidence type="ECO:0000256" key="3">
    <source>
        <dbReference type="ARBA" id="ARBA00022771"/>
    </source>
</evidence>
<dbReference type="HOGENOM" id="CLU_043144_2_2_5"/>
<feature type="compositionally biased region" description="Basic and acidic residues" evidence="7">
    <location>
        <begin position="138"/>
        <end position="152"/>
    </location>
</feature>
<protein>
    <recommendedName>
        <fullName evidence="5">RNA polymerase-binding transcription factor DksA</fullName>
    </recommendedName>
</protein>
<evidence type="ECO:0000313" key="11">
    <source>
        <dbReference type="Proteomes" id="UP000009286"/>
    </source>
</evidence>
<dbReference type="NCBIfam" id="TIGR02420">
    <property type="entry name" value="dksA"/>
    <property type="match status" value="1"/>
</dbReference>
<comment type="function">
    <text evidence="5">Transcription factor that acts by binding directly to the RNA polymerase (RNAP). Required for negative regulation of rRNA expression and positive regulation of several amino acid biosynthesis promoters.</text>
</comment>
<reference evidence="10 11" key="1">
    <citation type="journal article" date="2011" name="BMC Genomics">
        <title>Genomic insights into an obligate epibiotic bacterial predator: Micavibrio aeruginosavorus ARL-13.</title>
        <authorList>
            <person name="Wang Z."/>
            <person name="Kadouri D."/>
            <person name="Wu M."/>
        </authorList>
    </citation>
    <scope>NUCLEOTIDE SEQUENCE [LARGE SCALE GENOMIC DNA]</scope>
    <source>
        <strain evidence="10 11">ARL-13</strain>
    </source>
</reference>
<comment type="subcellular location">
    <subcellularLocation>
        <location evidence="5">Cytoplasm</location>
    </subcellularLocation>
</comment>
<evidence type="ECO:0000256" key="1">
    <source>
        <dbReference type="ARBA" id="ARBA00022490"/>
    </source>
</evidence>
<feature type="domain" description="Zinc finger DksA/TraR C4-type" evidence="8">
    <location>
        <begin position="109"/>
        <end position="144"/>
    </location>
</feature>
<evidence type="ECO:0000256" key="7">
    <source>
        <dbReference type="SAM" id="MobiDB-lite"/>
    </source>
</evidence>
<dbReference type="InterPro" id="IPR012784">
    <property type="entry name" value="DksA_RNA_pol-bd"/>
</dbReference>
<name>G2KRS6_MICAA</name>
<dbReference type="InterPro" id="IPR000962">
    <property type="entry name" value="Znf_DskA_TraR"/>
</dbReference>
<evidence type="ECO:0000256" key="4">
    <source>
        <dbReference type="ARBA" id="ARBA00022833"/>
    </source>
</evidence>
<dbReference type="PROSITE" id="PS01102">
    <property type="entry name" value="ZF_DKSA_1"/>
    <property type="match status" value="1"/>
</dbReference>
<keyword evidence="3 5" id="KW-0863">Zinc-finger</keyword>
<keyword evidence="2 5" id="KW-0479">Metal-binding</keyword>
<dbReference type="GO" id="GO:0010468">
    <property type="term" value="P:regulation of gene expression"/>
    <property type="evidence" value="ECO:0007669"/>
    <property type="project" value="UniProtKB-UniRule"/>
</dbReference>
<comment type="caution">
    <text evidence="5">Lacks conserved residue(s) required for the propagation of feature annotation.</text>
</comment>
<dbReference type="InterPro" id="IPR037187">
    <property type="entry name" value="DnaK_N"/>
</dbReference>
<feature type="domain" description="DnaK suppressor protein DksA N-terminal" evidence="9">
    <location>
        <begin position="36"/>
        <end position="106"/>
    </location>
</feature>
<keyword evidence="11" id="KW-1185">Reference proteome</keyword>
<evidence type="ECO:0000259" key="8">
    <source>
        <dbReference type="Pfam" id="PF01258"/>
    </source>
</evidence>
<feature type="region of interest" description="Disordered" evidence="7">
    <location>
        <begin position="1"/>
        <end position="26"/>
    </location>
</feature>
<dbReference type="eggNOG" id="COG1734">
    <property type="taxonomic scope" value="Bacteria"/>
</dbReference>
<organism evidence="10 11">
    <name type="scientific">Micavibrio aeruginosavorus (strain ARL-13)</name>
    <dbReference type="NCBI Taxonomy" id="856793"/>
    <lineage>
        <taxon>Bacteria</taxon>
        <taxon>Pseudomonadati</taxon>
        <taxon>Bdellovibrionota</taxon>
        <taxon>Bdellovibrionia</taxon>
        <taxon>Bdellovibrionales</taxon>
        <taxon>Pseudobdellovibrionaceae</taxon>
        <taxon>Micavibrio</taxon>
    </lineage>
</organism>
<accession>G2KRS6</accession>
<proteinExistence type="inferred from homology"/>
<dbReference type="InterPro" id="IPR048489">
    <property type="entry name" value="DksA_N"/>
</dbReference>
<dbReference type="Pfam" id="PF01258">
    <property type="entry name" value="zf-dskA_traR"/>
    <property type="match status" value="1"/>
</dbReference>
<dbReference type="RefSeq" id="WP_014103257.1">
    <property type="nucleotide sequence ID" value="NC_016026.1"/>
</dbReference>
<comment type="subunit">
    <text evidence="5">Interacts directly with the RNA polymerase.</text>
</comment>
<evidence type="ECO:0000313" key="10">
    <source>
        <dbReference type="EMBL" id="AEP10034.1"/>
    </source>
</evidence>
<gene>
    <name evidence="5 10" type="primary">dksA</name>
    <name evidence="10" type="ordered locus">MICA_1721</name>
</gene>
<dbReference type="EMBL" id="CP002382">
    <property type="protein sequence ID" value="AEP10034.1"/>
    <property type="molecule type" value="Genomic_DNA"/>
</dbReference>
<keyword evidence="4 5" id="KW-0862">Zinc</keyword>
<evidence type="ECO:0000256" key="6">
    <source>
        <dbReference type="PROSITE-ProRule" id="PRU00510"/>
    </source>
</evidence>
<dbReference type="OrthoDB" id="9803742at2"/>
<dbReference type="STRING" id="856793.MICA_1721"/>
<dbReference type="AlphaFoldDB" id="G2KRS6"/>
<dbReference type="PROSITE" id="PS51128">
    <property type="entry name" value="ZF_DKSA_2"/>
    <property type="match status" value="1"/>
</dbReference>
<comment type="similarity">
    <text evidence="5">Belongs to the DksA family.</text>
</comment>
<dbReference type="KEGG" id="mai:MICA_1721"/>
<dbReference type="PANTHER" id="PTHR33823:SF2">
    <property type="entry name" value="RNA POLYMERASE-BINDING TRANSCRIPTION FACTOR DKSA"/>
    <property type="match status" value="1"/>
</dbReference>
<dbReference type="SUPFAM" id="SSF57716">
    <property type="entry name" value="Glucocorticoid receptor-like (DNA-binding domain)"/>
    <property type="match status" value="1"/>
</dbReference>
<sequence>MATKTKAKNTDSTSTILPPDYDPKKDKGDFMNPLMLEYFRRKLIAWREELLRESSETIHNTLQSTELQKPDMADRASAETDHALELRTRDRERKLISKINEALLRIEDGSYGYCEETGEPISVARLEARPNATLSLEAQERHERMERTHRDE</sequence>
<dbReference type="InterPro" id="IPR020458">
    <property type="entry name" value="Znf_DskA_TraR_CS"/>
</dbReference>
<evidence type="ECO:0000259" key="9">
    <source>
        <dbReference type="Pfam" id="PF21157"/>
    </source>
</evidence>
<dbReference type="Pfam" id="PF21157">
    <property type="entry name" value="DksA_N"/>
    <property type="match status" value="1"/>
</dbReference>
<dbReference type="SUPFAM" id="SSF109635">
    <property type="entry name" value="DnaK suppressor protein DksA, alpha-hairpin domain"/>
    <property type="match status" value="1"/>
</dbReference>
<feature type="region of interest" description="Disordered" evidence="7">
    <location>
        <begin position="133"/>
        <end position="152"/>
    </location>
</feature>
<feature type="zinc finger region" description="dksA C4-type" evidence="6">
    <location>
        <begin position="114"/>
        <end position="138"/>
    </location>
</feature>
<keyword evidence="1 5" id="KW-0963">Cytoplasm</keyword>
<dbReference type="PANTHER" id="PTHR33823">
    <property type="entry name" value="RNA POLYMERASE-BINDING TRANSCRIPTION FACTOR DKSA-RELATED"/>
    <property type="match status" value="1"/>
</dbReference>
<dbReference type="HAMAP" id="MF_00926">
    <property type="entry name" value="DksA"/>
    <property type="match status" value="1"/>
</dbReference>
<dbReference type="GO" id="GO:0008270">
    <property type="term" value="F:zinc ion binding"/>
    <property type="evidence" value="ECO:0007669"/>
    <property type="project" value="UniProtKB-UniRule"/>
</dbReference>
<evidence type="ECO:0000256" key="2">
    <source>
        <dbReference type="ARBA" id="ARBA00022723"/>
    </source>
</evidence>